<name>G2Q7U6_THET4</name>
<feature type="compositionally biased region" description="Basic and acidic residues" evidence="1">
    <location>
        <begin position="107"/>
        <end position="117"/>
    </location>
</feature>
<sequence>MDHSGSRLRISEHPIPNGLLVYQVRGKPGHPRLLAPPSTERRSPGPSQLLRSREGALITAAVWLFLRRRTKCHPAGSEQDNSADEGGEIKHPRPREAEAPHGQVEPTARRLAAEMTP</sequence>
<dbReference type="EMBL" id="CP003003">
    <property type="protein sequence ID" value="AEO56955.1"/>
    <property type="molecule type" value="Genomic_DNA"/>
</dbReference>
<dbReference type="InParanoid" id="G2Q7U6"/>
<feature type="region of interest" description="Disordered" evidence="1">
    <location>
        <begin position="72"/>
        <end position="117"/>
    </location>
</feature>
<evidence type="ECO:0000313" key="2">
    <source>
        <dbReference type="EMBL" id="AEO56955.1"/>
    </source>
</evidence>
<evidence type="ECO:0000313" key="3">
    <source>
        <dbReference type="Proteomes" id="UP000007322"/>
    </source>
</evidence>
<reference evidence="2 3" key="1">
    <citation type="journal article" date="2011" name="Nat. Biotechnol.">
        <title>Comparative genomic analysis of the thermophilic biomass-degrading fungi Myceliophthora thermophila and Thielavia terrestris.</title>
        <authorList>
            <person name="Berka R.M."/>
            <person name="Grigoriev I.V."/>
            <person name="Otillar R."/>
            <person name="Salamov A."/>
            <person name="Grimwood J."/>
            <person name="Reid I."/>
            <person name="Ishmael N."/>
            <person name="John T."/>
            <person name="Darmond C."/>
            <person name="Moisan M.-C."/>
            <person name="Henrissat B."/>
            <person name="Coutinho P.M."/>
            <person name="Lombard V."/>
            <person name="Natvig D.O."/>
            <person name="Lindquist E."/>
            <person name="Schmutz J."/>
            <person name="Lucas S."/>
            <person name="Harris P."/>
            <person name="Powlowski J."/>
            <person name="Bellemare A."/>
            <person name="Taylor D."/>
            <person name="Butler G."/>
            <person name="de Vries R.P."/>
            <person name="Allijn I.E."/>
            <person name="van den Brink J."/>
            <person name="Ushinsky S."/>
            <person name="Storms R."/>
            <person name="Powell A.J."/>
            <person name="Paulsen I.T."/>
            <person name="Elbourne L.D.H."/>
            <person name="Baker S.E."/>
            <person name="Magnuson J."/>
            <person name="LaBoissiere S."/>
            <person name="Clutterbuck A.J."/>
            <person name="Martinez D."/>
            <person name="Wogulis M."/>
            <person name="de Leon A.L."/>
            <person name="Rey M.W."/>
            <person name="Tsang A."/>
        </authorList>
    </citation>
    <scope>NUCLEOTIDE SEQUENCE [LARGE SCALE GENOMIC DNA]</scope>
    <source>
        <strain evidence="3">ATCC 42464 / BCRC 31852 / DSM 1799</strain>
    </source>
</reference>
<dbReference type="GeneID" id="11512253"/>
<evidence type="ECO:0000256" key="1">
    <source>
        <dbReference type="SAM" id="MobiDB-lite"/>
    </source>
</evidence>
<feature type="compositionally biased region" description="Basic and acidic residues" evidence="1">
    <location>
        <begin position="87"/>
        <end position="99"/>
    </location>
</feature>
<dbReference type="Proteomes" id="UP000007322">
    <property type="component" value="Chromosome 2"/>
</dbReference>
<protein>
    <submittedName>
        <fullName evidence="2">Uncharacterized protein</fullName>
    </submittedName>
</protein>
<feature type="region of interest" description="Disordered" evidence="1">
    <location>
        <begin position="22"/>
        <end position="52"/>
    </location>
</feature>
<dbReference type="KEGG" id="mtm:MYCTH_2125944"/>
<dbReference type="VEuPathDB" id="FungiDB:MYCTH_2125944"/>
<keyword evidence="3" id="KW-1185">Reference proteome</keyword>
<dbReference type="HOGENOM" id="CLU_2086447_0_0_1"/>
<dbReference type="AlphaFoldDB" id="G2Q7U6"/>
<proteinExistence type="predicted"/>
<organism evidence="2 3">
    <name type="scientific">Thermothelomyces thermophilus (strain ATCC 42464 / BCRC 31852 / DSM 1799)</name>
    <name type="common">Sporotrichum thermophile</name>
    <dbReference type="NCBI Taxonomy" id="573729"/>
    <lineage>
        <taxon>Eukaryota</taxon>
        <taxon>Fungi</taxon>
        <taxon>Dikarya</taxon>
        <taxon>Ascomycota</taxon>
        <taxon>Pezizomycotina</taxon>
        <taxon>Sordariomycetes</taxon>
        <taxon>Sordariomycetidae</taxon>
        <taxon>Sordariales</taxon>
        <taxon>Chaetomiaceae</taxon>
        <taxon>Thermothelomyces</taxon>
    </lineage>
</organism>
<accession>G2Q7U6</accession>
<dbReference type="RefSeq" id="XP_003662200.1">
    <property type="nucleotide sequence ID" value="XM_003662152.1"/>
</dbReference>
<gene>
    <name evidence="2" type="ORF">MYCTH_2125944</name>
</gene>